<feature type="transmembrane region" description="Helical" evidence="2">
    <location>
        <begin position="413"/>
        <end position="431"/>
    </location>
</feature>
<feature type="transmembrane region" description="Helical" evidence="2">
    <location>
        <begin position="343"/>
        <end position="364"/>
    </location>
</feature>
<feature type="transmembrane region" description="Helical" evidence="2">
    <location>
        <begin position="35"/>
        <end position="53"/>
    </location>
</feature>
<sequence>MEVAKGGSRTVRGVPPGSAARAVPPGRTAALRDPVALAAGLLIGVSLALRVLVLGDSYFVEDDLVFVGNAYESGLTLDFVTRIHSGHLMPGSLALTWVLSRVAPYDWTLAAGVTLLAQALLGVLALRLLRLLFGTRPMILPFLAVLLFCPLTIPSFGWWAAAINAVPLQLALVLALTAQVRFARGEGVRYGLRALGWFVAAMAFSTKGIFVGFVLLGVTTAFLRDRETGWARSVIAELRGHRRLWGAYAAVMAAYTGLYLVLRSLSAEAGGGPPVPGVALELVGTMLGRTFPAGAVGGPLTWTGSGATGGLAAPSDALVAVAWLVTAALVGISLAYRRRALRAWVLLGAYLLAADAVPTVVARGGAMAVSGAEPRYVADAVVMLMLCLGFALLPAEGERDAYRRPLPAGRTRALAAVLAAGAYLAVSTVSIEGYRATLTGDLARDYLTTAEAELAAAPDDVVIYPTPVPRTVMVPWLGDERLSSRALAPLARPALRFRMANPEPTHDAKVFDRRGRLADMGLFGFFQAVRPGERCLPVTDGAVVFPDVTAPGGPATAGSLSYSAVRPASVTFEAGEERLALSLRATPGDLIHFPVRGVGEGVRIVIDDPAAQVCLTGMALGTPVAEGEEPA</sequence>
<protein>
    <submittedName>
        <fullName evidence="3">Uncharacterized protein</fullName>
    </submittedName>
</protein>
<feature type="region of interest" description="Disordered" evidence="1">
    <location>
        <begin position="1"/>
        <end position="25"/>
    </location>
</feature>
<feature type="transmembrane region" description="Helical" evidence="2">
    <location>
        <begin position="244"/>
        <end position="262"/>
    </location>
</feature>
<dbReference type="RefSeq" id="WP_191894216.1">
    <property type="nucleotide sequence ID" value="NZ_BMQD01000004.1"/>
</dbReference>
<evidence type="ECO:0000256" key="2">
    <source>
        <dbReference type="SAM" id="Phobius"/>
    </source>
</evidence>
<keyword evidence="2" id="KW-0812">Transmembrane</keyword>
<feature type="transmembrane region" description="Helical" evidence="2">
    <location>
        <begin position="138"/>
        <end position="161"/>
    </location>
</feature>
<proteinExistence type="predicted"/>
<evidence type="ECO:0000313" key="4">
    <source>
        <dbReference type="Proteomes" id="UP000627984"/>
    </source>
</evidence>
<accession>A0AA37BE10</accession>
<dbReference type="EMBL" id="BMQD01000004">
    <property type="protein sequence ID" value="GGK57819.1"/>
    <property type="molecule type" value="Genomic_DNA"/>
</dbReference>
<evidence type="ECO:0000256" key="1">
    <source>
        <dbReference type="SAM" id="MobiDB-lite"/>
    </source>
</evidence>
<evidence type="ECO:0000313" key="3">
    <source>
        <dbReference type="EMBL" id="GGK57819.1"/>
    </source>
</evidence>
<feature type="transmembrane region" description="Helical" evidence="2">
    <location>
        <begin position="107"/>
        <end position="126"/>
    </location>
</feature>
<comment type="caution">
    <text evidence="3">The sequence shown here is derived from an EMBL/GenBank/DDBJ whole genome shotgun (WGS) entry which is preliminary data.</text>
</comment>
<gene>
    <name evidence="3" type="ORF">GCM10010126_16670</name>
</gene>
<feature type="transmembrane region" description="Helical" evidence="2">
    <location>
        <begin position="194"/>
        <end position="223"/>
    </location>
</feature>
<dbReference type="Proteomes" id="UP000627984">
    <property type="component" value="Unassembled WGS sequence"/>
</dbReference>
<keyword evidence="2" id="KW-0472">Membrane</keyword>
<feature type="transmembrane region" description="Helical" evidence="2">
    <location>
        <begin position="317"/>
        <end position="336"/>
    </location>
</feature>
<reference evidence="3" key="1">
    <citation type="journal article" date="2014" name="Int. J. Syst. Evol. Microbiol.">
        <title>Complete genome sequence of Corynebacterium casei LMG S-19264T (=DSM 44701T), isolated from a smear-ripened cheese.</title>
        <authorList>
            <consortium name="US DOE Joint Genome Institute (JGI-PGF)"/>
            <person name="Walter F."/>
            <person name="Albersmeier A."/>
            <person name="Kalinowski J."/>
            <person name="Ruckert C."/>
        </authorList>
    </citation>
    <scope>NUCLEOTIDE SEQUENCE</scope>
    <source>
        <strain evidence="3">JCM 3093</strain>
    </source>
</reference>
<organism evidence="3 4">
    <name type="scientific">Planomonospora parontospora</name>
    <dbReference type="NCBI Taxonomy" id="58119"/>
    <lineage>
        <taxon>Bacteria</taxon>
        <taxon>Bacillati</taxon>
        <taxon>Actinomycetota</taxon>
        <taxon>Actinomycetes</taxon>
        <taxon>Streptosporangiales</taxon>
        <taxon>Streptosporangiaceae</taxon>
        <taxon>Planomonospora</taxon>
    </lineage>
</organism>
<dbReference type="AlphaFoldDB" id="A0AA37BE10"/>
<feature type="transmembrane region" description="Helical" evidence="2">
    <location>
        <begin position="376"/>
        <end position="393"/>
    </location>
</feature>
<reference evidence="3" key="2">
    <citation type="submission" date="2022-09" db="EMBL/GenBank/DDBJ databases">
        <authorList>
            <person name="Sun Q."/>
            <person name="Ohkuma M."/>
        </authorList>
    </citation>
    <scope>NUCLEOTIDE SEQUENCE</scope>
    <source>
        <strain evidence="3">JCM 3093</strain>
    </source>
</reference>
<name>A0AA37BE10_9ACTN</name>
<keyword evidence="2" id="KW-1133">Transmembrane helix</keyword>